<organism evidence="2 3">
    <name type="scientific">Teladorsagia circumcincta</name>
    <name type="common">Brown stomach worm</name>
    <name type="synonym">Ostertagia circumcincta</name>
    <dbReference type="NCBI Taxonomy" id="45464"/>
    <lineage>
        <taxon>Eukaryota</taxon>
        <taxon>Metazoa</taxon>
        <taxon>Ecdysozoa</taxon>
        <taxon>Nematoda</taxon>
        <taxon>Chromadorea</taxon>
        <taxon>Rhabditida</taxon>
        <taxon>Rhabditina</taxon>
        <taxon>Rhabditomorpha</taxon>
        <taxon>Strongyloidea</taxon>
        <taxon>Trichostrongylidae</taxon>
        <taxon>Teladorsagia</taxon>
    </lineage>
</organism>
<proteinExistence type="predicted"/>
<dbReference type="AlphaFoldDB" id="A0A2G9V031"/>
<gene>
    <name evidence="2" type="ORF">TELCIR_02188</name>
</gene>
<dbReference type="OrthoDB" id="5977230at2759"/>
<accession>A0A2G9V031</accession>
<sequence>MSTMTARWHSKVLKKFALDIPHNEEILCGIAHEQFVRAHYERPKCPCVIHAESGRCIVYNSRYQAANVEEAMLAFHDLTSRHEPAPERYLEIHIDPHGSLAYLNCEGRRDVVMQNTGMPTLLWFALLSTAGPWLDRFRFPVPPVPTNTPPYVQSTIEAGLRNAGKLPQNSDSNQQLGPQPGELNGQQYVEGRFTYQESRRQAQWQSPRGSNSNSYPSSSFVPSQTGFGGYGRWGECQQQFRNVEVLRRVGGQWQTAALSVATCCDCRVRAGTEIHALVVGDKK</sequence>
<dbReference type="PANTHER" id="PTHR33995:SF8">
    <property type="entry name" value="PRION-LIKE-(Q_N-RICH)-DOMAIN-BEARING PROTEIN"/>
    <property type="match status" value="1"/>
</dbReference>
<reference evidence="2 3" key="1">
    <citation type="submission" date="2015-09" db="EMBL/GenBank/DDBJ databases">
        <title>Draft genome of the parasitic nematode Teladorsagia circumcincta isolate WARC Sus (inbred).</title>
        <authorList>
            <person name="Mitreva M."/>
        </authorList>
    </citation>
    <scope>NUCLEOTIDE SEQUENCE [LARGE SCALE GENOMIC DNA]</scope>
    <source>
        <strain evidence="2 3">S</strain>
    </source>
</reference>
<feature type="region of interest" description="Disordered" evidence="1">
    <location>
        <begin position="199"/>
        <end position="221"/>
    </location>
</feature>
<name>A0A2G9V031_TELCI</name>
<dbReference type="Proteomes" id="UP000230423">
    <property type="component" value="Unassembled WGS sequence"/>
</dbReference>
<feature type="region of interest" description="Disordered" evidence="1">
    <location>
        <begin position="163"/>
        <end position="183"/>
    </location>
</feature>
<feature type="compositionally biased region" description="Polar residues" evidence="1">
    <location>
        <begin position="167"/>
        <end position="177"/>
    </location>
</feature>
<evidence type="ECO:0000313" key="2">
    <source>
        <dbReference type="EMBL" id="PIO75756.1"/>
    </source>
</evidence>
<feature type="compositionally biased region" description="Low complexity" evidence="1">
    <location>
        <begin position="206"/>
        <end position="221"/>
    </location>
</feature>
<evidence type="ECO:0000256" key="1">
    <source>
        <dbReference type="SAM" id="MobiDB-lite"/>
    </source>
</evidence>
<keyword evidence="3" id="KW-1185">Reference proteome</keyword>
<dbReference type="PANTHER" id="PTHR33995">
    <property type="entry name" value="PROTEIN CBG18546"/>
    <property type="match status" value="1"/>
</dbReference>
<protein>
    <submittedName>
        <fullName evidence="2">Uncharacterized protein</fullName>
    </submittedName>
</protein>
<dbReference type="EMBL" id="KZ345109">
    <property type="protein sequence ID" value="PIO75756.1"/>
    <property type="molecule type" value="Genomic_DNA"/>
</dbReference>
<evidence type="ECO:0000313" key="3">
    <source>
        <dbReference type="Proteomes" id="UP000230423"/>
    </source>
</evidence>